<reference evidence="5 7" key="2">
    <citation type="submission" date="2020-03" db="EMBL/GenBank/DDBJ databases">
        <title>Characterization of ganglioside-mimicking enterococci.</title>
        <authorList>
            <person name="Patry R.T."/>
            <person name="Nothaft H."/>
            <person name="Bridger R."/>
            <person name="Shajahan A."/>
            <person name="Huynh S."/>
            <person name="Sanchez S."/>
            <person name="Azadi P."/>
            <person name="Cooper K."/>
            <person name="Miller W.G."/>
            <person name="Parker C.T."/>
            <person name="Wells L."/>
            <person name="Szymanski C.M."/>
        </authorList>
    </citation>
    <scope>NUCLEOTIDE SEQUENCE [LARGE SCALE GENOMIC DNA]</scope>
    <source>
        <strain evidence="5 7">EGM181</strain>
    </source>
</reference>
<evidence type="ECO:0000313" key="7">
    <source>
        <dbReference type="Proteomes" id="UP000516696"/>
    </source>
</evidence>
<reference evidence="4 6" key="1">
    <citation type="submission" date="2019-04" db="EMBL/GenBank/DDBJ databases">
        <title>Step-wise assembly of the neonatal virome modulated by breast feeding.</title>
        <authorList>
            <person name="Liang G."/>
            <person name="Bushman F."/>
        </authorList>
    </citation>
    <scope>NUCLEOTIDE SEQUENCE [LARGE SCALE GENOMIC DNA]</scope>
    <source>
        <strain evidence="4 6">E3404</strain>
    </source>
</reference>
<dbReference type="GeneID" id="93225189"/>
<dbReference type="GO" id="GO:0016020">
    <property type="term" value="C:membrane"/>
    <property type="evidence" value="ECO:0007669"/>
    <property type="project" value="InterPro"/>
</dbReference>
<dbReference type="InterPro" id="IPR051471">
    <property type="entry name" value="Bacterial_PTS_sugar_comp"/>
</dbReference>
<protein>
    <submittedName>
        <fullName evidence="4">PTS mannose transporter subunit IIA</fullName>
    </submittedName>
</protein>
<dbReference type="EMBL" id="JARPZN010000018">
    <property type="protein sequence ID" value="MDT2691677.1"/>
    <property type="molecule type" value="Genomic_DNA"/>
</dbReference>
<dbReference type="RefSeq" id="WP_003125495.1">
    <property type="nucleotide sequence ID" value="NZ_BSYC01000001.1"/>
</dbReference>
<evidence type="ECO:0000313" key="6">
    <source>
        <dbReference type="Proteomes" id="UP000439965"/>
    </source>
</evidence>
<name>A0A366U941_ENTGA</name>
<feature type="domain" description="PTS EIIA type-4" evidence="2">
    <location>
        <begin position="1"/>
        <end position="124"/>
    </location>
</feature>
<proteinExistence type="predicted"/>
<keyword evidence="1" id="KW-0808">Transferase</keyword>
<dbReference type="Proteomes" id="UP000516696">
    <property type="component" value="Chromosome"/>
</dbReference>
<dbReference type="InterPro" id="IPR036662">
    <property type="entry name" value="PTS_EIIA_man-typ_sf"/>
</dbReference>
<dbReference type="PROSITE" id="PS51096">
    <property type="entry name" value="PTS_EIIA_TYPE_4"/>
    <property type="match status" value="1"/>
</dbReference>
<dbReference type="AlphaFoldDB" id="A0A366U941"/>
<dbReference type="Proteomes" id="UP001183682">
    <property type="component" value="Unassembled WGS sequence"/>
</dbReference>
<dbReference type="Gene3D" id="3.40.50.510">
    <property type="entry name" value="Phosphotransferase system, mannose-type IIA component"/>
    <property type="match status" value="1"/>
</dbReference>
<evidence type="ECO:0000256" key="1">
    <source>
        <dbReference type="ARBA" id="ARBA00022679"/>
    </source>
</evidence>
<reference evidence="3" key="3">
    <citation type="submission" date="2023-03" db="EMBL/GenBank/DDBJ databases">
        <authorList>
            <person name="Shen W."/>
            <person name="Cai J."/>
        </authorList>
    </citation>
    <scope>NUCLEOTIDE SEQUENCE</scope>
    <source>
        <strain evidence="3">K69-2</strain>
    </source>
</reference>
<dbReference type="Pfam" id="PF03610">
    <property type="entry name" value="EIIA-man"/>
    <property type="match status" value="1"/>
</dbReference>
<dbReference type="PANTHER" id="PTHR33799:SF1">
    <property type="entry name" value="PTS SYSTEM MANNOSE-SPECIFIC EIIAB COMPONENT-RELATED"/>
    <property type="match status" value="1"/>
</dbReference>
<dbReference type="InterPro" id="IPR004701">
    <property type="entry name" value="PTS_EIIA_man-typ"/>
</dbReference>
<gene>
    <name evidence="5" type="ORF">EGM181_14590</name>
    <name evidence="4" type="ORF">GTI89_08045</name>
    <name evidence="3" type="ORF">P7E30_15975</name>
</gene>
<dbReference type="SUPFAM" id="SSF53062">
    <property type="entry name" value="PTS system fructose IIA component-like"/>
    <property type="match status" value="1"/>
</dbReference>
<evidence type="ECO:0000313" key="4">
    <source>
        <dbReference type="EMBL" id="MXS26006.1"/>
    </source>
</evidence>
<accession>A0A366U941</accession>
<dbReference type="GO" id="GO:0016740">
    <property type="term" value="F:transferase activity"/>
    <property type="evidence" value="ECO:0007669"/>
    <property type="project" value="UniProtKB-KW"/>
</dbReference>
<dbReference type="Proteomes" id="UP000439965">
    <property type="component" value="Unassembled WGS sequence"/>
</dbReference>
<evidence type="ECO:0000313" key="3">
    <source>
        <dbReference type="EMBL" id="MDT2691677.1"/>
    </source>
</evidence>
<dbReference type="PANTHER" id="PTHR33799">
    <property type="entry name" value="PTS PERMEASE-RELATED-RELATED"/>
    <property type="match status" value="1"/>
</dbReference>
<dbReference type="GO" id="GO:0009401">
    <property type="term" value="P:phosphoenolpyruvate-dependent sugar phosphotransferase system"/>
    <property type="evidence" value="ECO:0007669"/>
    <property type="project" value="InterPro"/>
</dbReference>
<evidence type="ECO:0000259" key="2">
    <source>
        <dbReference type="PROSITE" id="PS51096"/>
    </source>
</evidence>
<sequence length="146" mass="16184">MKYLVATHGTFSKGIIDSLKLIAGEDIEIDCFSMTKEKSSDDAEAEMTAYLEQNQDQTLIVLTDVFGGSVANLFTNHLLNGYEFQLITGVNLPMLLSLILSEETAELSVEDWVLRGIEEGKKGILHINQLIKQQGGQNNDDIFSED</sequence>
<dbReference type="EMBL" id="CP050485">
    <property type="protein sequence ID" value="QOG28397.1"/>
    <property type="molecule type" value="Genomic_DNA"/>
</dbReference>
<evidence type="ECO:0000313" key="5">
    <source>
        <dbReference type="EMBL" id="QOG28397.1"/>
    </source>
</evidence>
<dbReference type="EMBL" id="WVTI01000005">
    <property type="protein sequence ID" value="MXS26006.1"/>
    <property type="molecule type" value="Genomic_DNA"/>
</dbReference>
<organism evidence="4 6">
    <name type="scientific">Enterococcus gallinarum</name>
    <dbReference type="NCBI Taxonomy" id="1353"/>
    <lineage>
        <taxon>Bacteria</taxon>
        <taxon>Bacillati</taxon>
        <taxon>Bacillota</taxon>
        <taxon>Bacilli</taxon>
        <taxon>Lactobacillales</taxon>
        <taxon>Enterococcaceae</taxon>
        <taxon>Enterococcus</taxon>
    </lineage>
</organism>